<gene>
    <name evidence="11" type="ORF">RIMI_LOCUS8547860</name>
</gene>
<keyword evidence="5" id="KW-0812">Transmembrane</keyword>
<name>A0ABN9LF28_9NEOB</name>
<accession>A0ABN9LF28</accession>
<keyword evidence="12" id="KW-1185">Reference proteome</keyword>
<evidence type="ECO:0000313" key="12">
    <source>
        <dbReference type="Proteomes" id="UP001176940"/>
    </source>
</evidence>
<evidence type="ECO:0008006" key="13">
    <source>
        <dbReference type="Google" id="ProtNLM"/>
    </source>
</evidence>
<reference evidence="11" key="1">
    <citation type="submission" date="2023-07" db="EMBL/GenBank/DDBJ databases">
        <authorList>
            <person name="Stuckert A."/>
        </authorList>
    </citation>
    <scope>NUCLEOTIDE SEQUENCE</scope>
</reference>
<evidence type="ECO:0000256" key="4">
    <source>
        <dbReference type="ARBA" id="ARBA00022660"/>
    </source>
</evidence>
<evidence type="ECO:0000256" key="7">
    <source>
        <dbReference type="ARBA" id="ARBA00022982"/>
    </source>
</evidence>
<dbReference type="InterPro" id="IPR009423">
    <property type="entry name" value="NDUC2"/>
</dbReference>
<dbReference type="Pfam" id="PF06374">
    <property type="entry name" value="NDUF_C2"/>
    <property type="match status" value="1"/>
</dbReference>
<organism evidence="11 12">
    <name type="scientific">Ranitomeya imitator</name>
    <name type="common">mimic poison frog</name>
    <dbReference type="NCBI Taxonomy" id="111125"/>
    <lineage>
        <taxon>Eukaryota</taxon>
        <taxon>Metazoa</taxon>
        <taxon>Chordata</taxon>
        <taxon>Craniata</taxon>
        <taxon>Vertebrata</taxon>
        <taxon>Euteleostomi</taxon>
        <taxon>Amphibia</taxon>
        <taxon>Batrachia</taxon>
        <taxon>Anura</taxon>
        <taxon>Neobatrachia</taxon>
        <taxon>Hyloidea</taxon>
        <taxon>Dendrobatidae</taxon>
        <taxon>Dendrobatinae</taxon>
        <taxon>Ranitomeya</taxon>
    </lineage>
</organism>
<evidence type="ECO:0000256" key="6">
    <source>
        <dbReference type="ARBA" id="ARBA00022792"/>
    </source>
</evidence>
<comment type="similarity">
    <text evidence="2">Belongs to the complex I NDUFC2 subunit family.</text>
</comment>
<protein>
    <recommendedName>
        <fullName evidence="13">NADH dehydrogenase [ubiquinone] 1 subunit C2</fullName>
    </recommendedName>
</protein>
<dbReference type="EMBL" id="CAUEEQ010017045">
    <property type="protein sequence ID" value="CAJ0940377.1"/>
    <property type="molecule type" value="Genomic_DNA"/>
</dbReference>
<keyword evidence="6" id="KW-0999">Mitochondrion inner membrane</keyword>
<evidence type="ECO:0000256" key="3">
    <source>
        <dbReference type="ARBA" id="ARBA00022448"/>
    </source>
</evidence>
<dbReference type="Proteomes" id="UP001176940">
    <property type="component" value="Unassembled WGS sequence"/>
</dbReference>
<evidence type="ECO:0000256" key="10">
    <source>
        <dbReference type="ARBA" id="ARBA00023136"/>
    </source>
</evidence>
<keyword evidence="8" id="KW-1133">Transmembrane helix</keyword>
<evidence type="ECO:0000256" key="8">
    <source>
        <dbReference type="ARBA" id="ARBA00022989"/>
    </source>
</evidence>
<comment type="subcellular location">
    <subcellularLocation>
        <location evidence="1">Mitochondrion inner membrane</location>
        <topology evidence="1">Single-pass membrane protein</topology>
        <orientation evidence="1">Matrix side</orientation>
    </subcellularLocation>
</comment>
<comment type="caution">
    <text evidence="11">The sequence shown here is derived from an EMBL/GenBank/DDBJ whole genome shotgun (WGS) entry which is preliminary data.</text>
</comment>
<dbReference type="PANTHER" id="PTHR13099">
    <property type="entry name" value="NADH-UBIQUINONE OXIDOREDUCTASE SUBUNIT B14.5B"/>
    <property type="match status" value="1"/>
</dbReference>
<evidence type="ECO:0000256" key="5">
    <source>
        <dbReference type="ARBA" id="ARBA00022692"/>
    </source>
</evidence>
<feature type="non-terminal residue" evidence="11">
    <location>
        <position position="1"/>
    </location>
</feature>
<evidence type="ECO:0000256" key="2">
    <source>
        <dbReference type="ARBA" id="ARBA00008674"/>
    </source>
</evidence>
<evidence type="ECO:0000313" key="11">
    <source>
        <dbReference type="EMBL" id="CAJ0940377.1"/>
    </source>
</evidence>
<keyword evidence="3" id="KW-0813">Transport</keyword>
<keyword evidence="4" id="KW-0679">Respiratory chain</keyword>
<keyword evidence="7" id="KW-0249">Electron transport</keyword>
<keyword evidence="10" id="KW-0472">Membrane</keyword>
<evidence type="ECO:0000256" key="1">
    <source>
        <dbReference type="ARBA" id="ARBA00004298"/>
    </source>
</evidence>
<keyword evidence="9" id="KW-0496">Mitochondrion</keyword>
<evidence type="ECO:0000256" key="9">
    <source>
        <dbReference type="ARBA" id="ARBA00023128"/>
    </source>
</evidence>
<dbReference type="PANTHER" id="PTHR13099:SF0">
    <property type="entry name" value="NADH DEHYDROGENASE [UBIQUINONE] 1 SUBUNIT C2-RELATED"/>
    <property type="match status" value="1"/>
</dbReference>
<proteinExistence type="inferred from homology"/>
<sequence length="150" mass="17338">RNLPLSDFISHPDGIQRYPSLCPSLIVVPRCPWTAVAAMGWFEFSRRGSVLPPPSLVNRGSVYLGFLGYMSAIIHNALNQYPVLRAGVHRQILYTTIGVFIGYHMTKYENYKYAKKDRELFDYIRRHPEILPHQEPRLMSEVSETFTPVR</sequence>